<feature type="transmembrane region" description="Helical" evidence="6">
    <location>
        <begin position="155"/>
        <end position="179"/>
    </location>
</feature>
<evidence type="ECO:0000256" key="3">
    <source>
        <dbReference type="ARBA" id="ARBA00022692"/>
    </source>
</evidence>
<evidence type="ECO:0000256" key="4">
    <source>
        <dbReference type="ARBA" id="ARBA00022989"/>
    </source>
</evidence>
<dbReference type="InterPro" id="IPR043428">
    <property type="entry name" value="LivM-like"/>
</dbReference>
<dbReference type="Proteomes" id="UP000199355">
    <property type="component" value="Unassembled WGS sequence"/>
</dbReference>
<gene>
    <name evidence="7" type="ORF">SAMN05192586_1249</name>
</gene>
<dbReference type="CDD" id="cd06581">
    <property type="entry name" value="TM_PBP1_LivM_like"/>
    <property type="match status" value="1"/>
</dbReference>
<feature type="transmembrane region" description="Helical" evidence="6">
    <location>
        <begin position="58"/>
        <end position="76"/>
    </location>
</feature>
<evidence type="ECO:0000256" key="6">
    <source>
        <dbReference type="SAM" id="Phobius"/>
    </source>
</evidence>
<comment type="subcellular location">
    <subcellularLocation>
        <location evidence="1">Cell membrane</location>
        <topology evidence="1">Multi-pass membrane protein</topology>
    </subcellularLocation>
</comment>
<dbReference type="GO" id="GO:0015658">
    <property type="term" value="F:branched-chain amino acid transmembrane transporter activity"/>
    <property type="evidence" value="ECO:0007669"/>
    <property type="project" value="InterPro"/>
</dbReference>
<keyword evidence="2" id="KW-1003">Cell membrane</keyword>
<dbReference type="AlphaFoldDB" id="A0A1G7QWE2"/>
<keyword evidence="4 6" id="KW-1133">Transmembrane helix</keyword>
<dbReference type="EMBL" id="FNBX01000024">
    <property type="protein sequence ID" value="SDG02000.1"/>
    <property type="molecule type" value="Genomic_DNA"/>
</dbReference>
<evidence type="ECO:0000313" key="8">
    <source>
        <dbReference type="Proteomes" id="UP000199355"/>
    </source>
</evidence>
<feature type="transmembrane region" description="Helical" evidence="6">
    <location>
        <begin position="34"/>
        <end position="52"/>
    </location>
</feature>
<dbReference type="Pfam" id="PF02653">
    <property type="entry name" value="BPD_transp_2"/>
    <property type="match status" value="1"/>
</dbReference>
<evidence type="ECO:0000313" key="7">
    <source>
        <dbReference type="EMBL" id="SDG02000.1"/>
    </source>
</evidence>
<feature type="transmembrane region" description="Helical" evidence="6">
    <location>
        <begin position="6"/>
        <end position="22"/>
    </location>
</feature>
<feature type="transmembrane region" description="Helical" evidence="6">
    <location>
        <begin position="88"/>
        <end position="106"/>
    </location>
</feature>
<dbReference type="InterPro" id="IPR001851">
    <property type="entry name" value="ABC_transp_permease"/>
</dbReference>
<feature type="transmembrane region" description="Helical" evidence="6">
    <location>
        <begin position="126"/>
        <end position="146"/>
    </location>
</feature>
<dbReference type="RefSeq" id="WP_092155233.1">
    <property type="nucleotide sequence ID" value="NZ_FNBX01000024.1"/>
</dbReference>
<dbReference type="OrthoDB" id="9780757at2"/>
<name>A0A1G7QWE2_9BACT</name>
<dbReference type="GO" id="GO:0005886">
    <property type="term" value="C:plasma membrane"/>
    <property type="evidence" value="ECO:0007669"/>
    <property type="project" value="UniProtKB-SubCell"/>
</dbReference>
<organism evidence="7 8">
    <name type="scientific">Desulfovibrio legallii</name>
    <dbReference type="NCBI Taxonomy" id="571438"/>
    <lineage>
        <taxon>Bacteria</taxon>
        <taxon>Pseudomonadati</taxon>
        <taxon>Thermodesulfobacteriota</taxon>
        <taxon>Desulfovibrionia</taxon>
        <taxon>Desulfovibrionales</taxon>
        <taxon>Desulfovibrionaceae</taxon>
        <taxon>Desulfovibrio</taxon>
    </lineage>
</organism>
<accession>A0A1G7QWE2</accession>
<sequence length="387" mass="41859">MLTVFVQAALLILAVLCFGYALKRALRQKKIDCLIFLLGGALLVLAEYYSWIDGYWLSVIKFMGLNVIFAASLNLVNGYMGEFSCGHAGFMCVGAYVGGLLTILLFTKNKLLGAPLLPPELAPLLFPGVLAVAGLAAAMFGLLVALPSFKTRDDYLAIITIAANYIIIALIINIDAVGGPRGLSGMRGVVRAMERVADIPWMMIWIVLSVMASVMLLYRLVNSTLGKGIPAVCQNEVAAEIMSVNTKKVKLTAFMVSAGIAGVAGALYAHLFSSIYANSFGIMKSTEAMVMVYLGGMGSLSGSVLAAIMFTLLIELLRFALPALSDLLQHVPFVPDNFAISQEWKWVIIPLILILLMQFRPEGLLGNRELTQVFPRLKRLLTIGKAD</sequence>
<evidence type="ECO:0000256" key="2">
    <source>
        <dbReference type="ARBA" id="ARBA00022475"/>
    </source>
</evidence>
<dbReference type="STRING" id="571438.SAMN05192586_1249"/>
<dbReference type="PANTHER" id="PTHR30482:SF10">
    <property type="entry name" value="HIGH-AFFINITY BRANCHED-CHAIN AMINO ACID TRANSPORT PROTEIN BRAE"/>
    <property type="match status" value="1"/>
</dbReference>
<feature type="transmembrane region" description="Helical" evidence="6">
    <location>
        <begin position="199"/>
        <end position="218"/>
    </location>
</feature>
<evidence type="ECO:0000256" key="5">
    <source>
        <dbReference type="ARBA" id="ARBA00023136"/>
    </source>
</evidence>
<reference evidence="8" key="1">
    <citation type="submission" date="2016-10" db="EMBL/GenBank/DDBJ databases">
        <authorList>
            <person name="Varghese N."/>
            <person name="Submissions S."/>
        </authorList>
    </citation>
    <scope>NUCLEOTIDE SEQUENCE [LARGE SCALE GENOMIC DNA]</scope>
    <source>
        <strain evidence="8">KHC7</strain>
    </source>
</reference>
<keyword evidence="3 6" id="KW-0812">Transmembrane</keyword>
<dbReference type="PANTHER" id="PTHR30482">
    <property type="entry name" value="HIGH-AFFINITY BRANCHED-CHAIN AMINO ACID TRANSPORT SYSTEM PERMEASE"/>
    <property type="match status" value="1"/>
</dbReference>
<proteinExistence type="predicted"/>
<protein>
    <submittedName>
        <fullName evidence="7">Amino acid/amide ABC transporter membrane protein 2, HAAT family</fullName>
    </submittedName>
</protein>
<keyword evidence="5 6" id="KW-0472">Membrane</keyword>
<feature type="transmembrane region" description="Helical" evidence="6">
    <location>
        <begin position="291"/>
        <end position="314"/>
    </location>
</feature>
<feature type="transmembrane region" description="Helical" evidence="6">
    <location>
        <begin position="251"/>
        <end position="271"/>
    </location>
</feature>
<keyword evidence="8" id="KW-1185">Reference proteome</keyword>
<evidence type="ECO:0000256" key="1">
    <source>
        <dbReference type="ARBA" id="ARBA00004651"/>
    </source>
</evidence>